<comment type="similarity">
    <text evidence="1 3">Belongs to the TPP enzyme family.</text>
</comment>
<evidence type="ECO:0000256" key="1">
    <source>
        <dbReference type="ARBA" id="ARBA00007812"/>
    </source>
</evidence>
<protein>
    <submittedName>
        <fullName evidence="7">Pyruvate oxidase</fullName>
    </submittedName>
</protein>
<gene>
    <name evidence="7" type="ORF">F1189_20790</name>
</gene>
<keyword evidence="8" id="KW-1185">Reference proteome</keyword>
<dbReference type="InterPro" id="IPR000399">
    <property type="entry name" value="TPP-bd_CS"/>
</dbReference>
<evidence type="ECO:0000313" key="8">
    <source>
        <dbReference type="Proteomes" id="UP000325255"/>
    </source>
</evidence>
<dbReference type="InterPro" id="IPR047212">
    <property type="entry name" value="TPP_POXB-like"/>
</dbReference>
<dbReference type="PROSITE" id="PS00187">
    <property type="entry name" value="TPP_ENZYMES"/>
    <property type="match status" value="1"/>
</dbReference>
<evidence type="ECO:0000256" key="2">
    <source>
        <dbReference type="ARBA" id="ARBA00023052"/>
    </source>
</evidence>
<dbReference type="Gene3D" id="3.40.50.970">
    <property type="match status" value="2"/>
</dbReference>
<dbReference type="InterPro" id="IPR029035">
    <property type="entry name" value="DHS-like_NAD/FAD-binding_dom"/>
</dbReference>
<keyword evidence="7" id="KW-0670">Pyruvate</keyword>
<dbReference type="PANTHER" id="PTHR42981:SF2">
    <property type="entry name" value="PYRUVATE DEHYDROGENASE [UBIQUINONE]"/>
    <property type="match status" value="1"/>
</dbReference>
<dbReference type="AlphaFoldDB" id="A0A5M6IPM2"/>
<feature type="domain" description="Thiamine pyrophosphate enzyme TPP-binding" evidence="5">
    <location>
        <begin position="388"/>
        <end position="534"/>
    </location>
</feature>
<feature type="domain" description="Thiamine pyrophosphate enzyme N-terminal TPP-binding" evidence="6">
    <location>
        <begin position="4"/>
        <end position="115"/>
    </location>
</feature>
<dbReference type="InterPro" id="IPR012000">
    <property type="entry name" value="Thiamin_PyroP_enz_cen_dom"/>
</dbReference>
<sequence length="583" mass="60794">MAETTGDVLVQGLLDWGTDTVFGLPGDGVAGIVEALRRRADRIRFVQTRQGSTAALMASGHARLTGRLGVCLASAGPGGLQLLAGLYDARADGAPVLALTGLPPHDLIGTAGQQDVPLDRVFADACGFSIQVQGPAHAEAAVNQACRIALADATATHLTIPSDIQSATLGRNLRAGRNGTVAASLPAPPALLPAEDALARAAAVLNAGRRICILAGRGALGARAELTAIAERLAAPVTETLLGKGVLPDHSPYGIGGAGLLGTRPSQDALESCDTLLIVGSGFPYLEYYPRPGQARVVQIDANARRIGLRVPVEAALTGDAAAVLRALLPLLAQQQEPGFLEGAQATMVEWREELDKQATRGDSPMKPQVVLRELDRLAPEDAILVADCGTCTTWAARYLRMLDRRRFTTSGTMATAGCALPYAIAAALAHPGRMVVAVSGDGALTMSLGELATCVRHALEVKLLVLRNDTLGAVRWEQMVFAGTPEYGCALQPVDFAAVARAFGMPAFTADQPEECGEVIERALATPGPVLIEAVVDPNEPPMPPKVTLQQAAAMAEALARGTPLRRRIALTLNADSVRQTV</sequence>
<evidence type="ECO:0000259" key="5">
    <source>
        <dbReference type="Pfam" id="PF02775"/>
    </source>
</evidence>
<dbReference type="GO" id="GO:0003824">
    <property type="term" value="F:catalytic activity"/>
    <property type="evidence" value="ECO:0007669"/>
    <property type="project" value="InterPro"/>
</dbReference>
<organism evidence="7 8">
    <name type="scientific">Rhodovastum atsumiense</name>
    <dbReference type="NCBI Taxonomy" id="504468"/>
    <lineage>
        <taxon>Bacteria</taxon>
        <taxon>Pseudomonadati</taxon>
        <taxon>Pseudomonadota</taxon>
        <taxon>Alphaproteobacteria</taxon>
        <taxon>Acetobacterales</taxon>
        <taxon>Acetobacteraceae</taxon>
        <taxon>Rhodovastum</taxon>
    </lineage>
</organism>
<dbReference type="PANTHER" id="PTHR42981">
    <property type="entry name" value="PYRUVATE DEHYDROGENASE [UBIQUINONE]"/>
    <property type="match status" value="1"/>
</dbReference>
<comment type="caution">
    <text evidence="7">The sequence shown here is derived from an EMBL/GenBank/DDBJ whole genome shotgun (WGS) entry which is preliminary data.</text>
</comment>
<dbReference type="GO" id="GO:0019752">
    <property type="term" value="P:carboxylic acid metabolic process"/>
    <property type="evidence" value="ECO:0007669"/>
    <property type="project" value="UniProtKB-ARBA"/>
</dbReference>
<dbReference type="SUPFAM" id="SSF52467">
    <property type="entry name" value="DHS-like NAD/FAD-binding domain"/>
    <property type="match status" value="1"/>
</dbReference>
<dbReference type="CDD" id="cd02014">
    <property type="entry name" value="TPP_POX"/>
    <property type="match status" value="1"/>
</dbReference>
<name>A0A5M6IPM2_9PROT</name>
<dbReference type="InterPro" id="IPR029061">
    <property type="entry name" value="THDP-binding"/>
</dbReference>
<accession>A0A5M6IPM2</accession>
<reference evidence="7 8" key="1">
    <citation type="submission" date="2019-09" db="EMBL/GenBank/DDBJ databases">
        <title>Genome sequence of Rhodovastum atsumiense, a diverse member of the Acetobacteraceae family of non-sulfur purple photosynthetic bacteria.</title>
        <authorList>
            <person name="Meyer T."/>
            <person name="Kyndt J."/>
        </authorList>
    </citation>
    <scope>NUCLEOTIDE SEQUENCE [LARGE SCALE GENOMIC DNA]</scope>
    <source>
        <strain evidence="7 8">DSM 21279</strain>
    </source>
</reference>
<dbReference type="RefSeq" id="WP_150042798.1">
    <property type="nucleotide sequence ID" value="NZ_OW485601.1"/>
</dbReference>
<dbReference type="Proteomes" id="UP000325255">
    <property type="component" value="Unassembled WGS sequence"/>
</dbReference>
<evidence type="ECO:0000259" key="4">
    <source>
        <dbReference type="Pfam" id="PF00205"/>
    </source>
</evidence>
<dbReference type="SUPFAM" id="SSF52518">
    <property type="entry name" value="Thiamin diphosphate-binding fold (THDP-binding)"/>
    <property type="match status" value="2"/>
</dbReference>
<proteinExistence type="inferred from homology"/>
<dbReference type="GO" id="GO:0000287">
    <property type="term" value="F:magnesium ion binding"/>
    <property type="evidence" value="ECO:0007669"/>
    <property type="project" value="InterPro"/>
</dbReference>
<dbReference type="InterPro" id="IPR011766">
    <property type="entry name" value="TPP_enzyme_TPP-bd"/>
</dbReference>
<dbReference type="GO" id="GO:0030976">
    <property type="term" value="F:thiamine pyrophosphate binding"/>
    <property type="evidence" value="ECO:0007669"/>
    <property type="project" value="InterPro"/>
</dbReference>
<dbReference type="Pfam" id="PF02776">
    <property type="entry name" value="TPP_enzyme_N"/>
    <property type="match status" value="1"/>
</dbReference>
<dbReference type="InterPro" id="IPR012001">
    <property type="entry name" value="Thiamin_PyroP_enz_TPP-bd_dom"/>
</dbReference>
<dbReference type="Pfam" id="PF00205">
    <property type="entry name" value="TPP_enzyme_M"/>
    <property type="match status" value="1"/>
</dbReference>
<dbReference type="OrthoDB" id="4494979at2"/>
<evidence type="ECO:0000256" key="3">
    <source>
        <dbReference type="RuleBase" id="RU362132"/>
    </source>
</evidence>
<keyword evidence="2 3" id="KW-0786">Thiamine pyrophosphate</keyword>
<dbReference type="EMBL" id="VWPK01000037">
    <property type="protein sequence ID" value="KAA5610176.1"/>
    <property type="molecule type" value="Genomic_DNA"/>
</dbReference>
<feature type="domain" description="Thiamine pyrophosphate enzyme central" evidence="4">
    <location>
        <begin position="198"/>
        <end position="328"/>
    </location>
</feature>
<evidence type="ECO:0000313" key="7">
    <source>
        <dbReference type="EMBL" id="KAA5610176.1"/>
    </source>
</evidence>
<dbReference type="InterPro" id="IPR047211">
    <property type="entry name" value="POXB-like"/>
</dbReference>
<dbReference type="Pfam" id="PF02775">
    <property type="entry name" value="TPP_enzyme_C"/>
    <property type="match status" value="1"/>
</dbReference>
<evidence type="ECO:0000259" key="6">
    <source>
        <dbReference type="Pfam" id="PF02776"/>
    </source>
</evidence>
<dbReference type="Gene3D" id="3.40.50.1220">
    <property type="entry name" value="TPP-binding domain"/>
    <property type="match status" value="1"/>
</dbReference>